<evidence type="ECO:0000313" key="2">
    <source>
        <dbReference type="EMBL" id="MEO3715977.1"/>
    </source>
</evidence>
<evidence type="ECO:0000313" key="3">
    <source>
        <dbReference type="Proteomes" id="UP001462640"/>
    </source>
</evidence>
<dbReference type="Gene3D" id="2.30.38.10">
    <property type="entry name" value="Luciferase, Domain 3"/>
    <property type="match status" value="1"/>
</dbReference>
<reference evidence="2 3" key="1">
    <citation type="submission" date="2024-05" db="EMBL/GenBank/DDBJ databases">
        <title>Roseateles sp. 2.12 16S ribosomal RNA gene Genome sequencing and assembly.</title>
        <authorList>
            <person name="Woo H."/>
        </authorList>
    </citation>
    <scope>NUCLEOTIDE SEQUENCE [LARGE SCALE GENOMIC DNA]</scope>
    <source>
        <strain evidence="2 3">2.12</strain>
    </source>
</reference>
<dbReference type="NCBIfam" id="TIGR01733">
    <property type="entry name" value="AA-adenyl-dom"/>
    <property type="match status" value="1"/>
</dbReference>
<dbReference type="PROSITE" id="PS00455">
    <property type="entry name" value="AMP_BINDING"/>
    <property type="match status" value="1"/>
</dbReference>
<feature type="non-terminal residue" evidence="2">
    <location>
        <position position="417"/>
    </location>
</feature>
<evidence type="ECO:0000259" key="1">
    <source>
        <dbReference type="Pfam" id="PF00501"/>
    </source>
</evidence>
<dbReference type="InterPro" id="IPR020459">
    <property type="entry name" value="AMP-binding"/>
</dbReference>
<dbReference type="InterPro" id="IPR020845">
    <property type="entry name" value="AMP-binding_CS"/>
</dbReference>
<proteinExistence type="predicted"/>
<dbReference type="InterPro" id="IPR000873">
    <property type="entry name" value="AMP-dep_synth/lig_dom"/>
</dbReference>
<dbReference type="Proteomes" id="UP001462640">
    <property type="component" value="Unassembled WGS sequence"/>
</dbReference>
<dbReference type="InterPro" id="IPR010071">
    <property type="entry name" value="AA_adenyl_dom"/>
</dbReference>
<dbReference type="PANTHER" id="PTHR45527">
    <property type="entry name" value="NONRIBOSOMAL PEPTIDE SYNTHETASE"/>
    <property type="match status" value="1"/>
</dbReference>
<dbReference type="PANTHER" id="PTHR45527:SF1">
    <property type="entry name" value="FATTY ACID SYNTHASE"/>
    <property type="match status" value="1"/>
</dbReference>
<dbReference type="Pfam" id="PF00501">
    <property type="entry name" value="AMP-binding"/>
    <property type="match status" value="1"/>
</dbReference>
<keyword evidence="3" id="KW-1185">Reference proteome</keyword>
<dbReference type="SUPFAM" id="SSF56801">
    <property type="entry name" value="Acetyl-CoA synthetase-like"/>
    <property type="match status" value="1"/>
</dbReference>
<dbReference type="Gene3D" id="3.40.50.980">
    <property type="match status" value="2"/>
</dbReference>
<dbReference type="EMBL" id="JBDPZC010000052">
    <property type="protein sequence ID" value="MEO3715977.1"/>
    <property type="molecule type" value="Genomic_DNA"/>
</dbReference>
<dbReference type="PRINTS" id="PR00154">
    <property type="entry name" value="AMPBINDING"/>
</dbReference>
<accession>A0ABV0GLX5</accession>
<sequence length="417" mass="44773">LPSQERAQLLGWGVSQREYPREEGLAALFARQVQARAQAVAVQAGERTLSYAQLDAWSDRLAQALQAQGLAHGECVALSLGRSMELVVAQLGVLKAGGAYVPLDEVLPGARQALMAQDCGAKRVLARSGQALAQELAGLSRLDVDEEALAQWPAQAVGQQGRGEDLAYVMYTSGSTGTPKGVQVRQRGVARLVLNNGYAQFEAQDRVALAANPAFDATTLEVWAALLNGGAVVVIDQETLLQPQELAQELARQRVSVLWLTVGLFNQYEPQLAGVLPQLRYLIIGGEALDPRVVARVLERHAPQHLLNGYGPTETTTFALTHEVRHVARDASSIPLGRPIGNTRVYVLDEQGAPTPIGVAGEICIGGDGVARGYLNQPQLTEERFVADPFSEEAGARMYKTGDLGRWLADGTIEYLG</sequence>
<name>A0ABV0GLX5_9BURK</name>
<dbReference type="RefSeq" id="WP_347613772.1">
    <property type="nucleotide sequence ID" value="NZ_JBDPZC010000052.1"/>
</dbReference>
<protein>
    <submittedName>
        <fullName evidence="2">Amino acid adenylation domain-containing protein</fullName>
    </submittedName>
</protein>
<feature type="domain" description="AMP-dependent synthetase/ligase" evidence="1">
    <location>
        <begin position="29"/>
        <end position="375"/>
    </location>
</feature>
<comment type="caution">
    <text evidence="2">The sequence shown here is derived from an EMBL/GenBank/DDBJ whole genome shotgun (WGS) entry which is preliminary data.</text>
</comment>
<organism evidence="2 3">
    <name type="scientific">Roseateles flavus</name>
    <dbReference type="NCBI Taxonomy" id="3149041"/>
    <lineage>
        <taxon>Bacteria</taxon>
        <taxon>Pseudomonadati</taxon>
        <taxon>Pseudomonadota</taxon>
        <taxon>Betaproteobacteria</taxon>
        <taxon>Burkholderiales</taxon>
        <taxon>Sphaerotilaceae</taxon>
        <taxon>Roseateles</taxon>
    </lineage>
</organism>
<feature type="non-terminal residue" evidence="2">
    <location>
        <position position="1"/>
    </location>
</feature>
<gene>
    <name evidence="2" type="ORF">ABDJ40_24675</name>
</gene>